<dbReference type="InterPro" id="IPR036869">
    <property type="entry name" value="J_dom_sf"/>
</dbReference>
<evidence type="ECO:0000259" key="6">
    <source>
        <dbReference type="PROSITE" id="PS50076"/>
    </source>
</evidence>
<keyword evidence="8" id="KW-1185">Reference proteome</keyword>
<dbReference type="Pfam" id="PF00226">
    <property type="entry name" value="DnaJ"/>
    <property type="match status" value="1"/>
</dbReference>
<keyword evidence="2" id="KW-0812">Transmembrane</keyword>
<dbReference type="PROSITE" id="PS50076">
    <property type="entry name" value="DNAJ_2"/>
    <property type="match status" value="1"/>
</dbReference>
<feature type="region of interest" description="Disordered" evidence="5">
    <location>
        <begin position="58"/>
        <end position="126"/>
    </location>
</feature>
<dbReference type="Gene3D" id="1.10.287.110">
    <property type="entry name" value="DnaJ domain"/>
    <property type="match status" value="1"/>
</dbReference>
<evidence type="ECO:0000313" key="7">
    <source>
        <dbReference type="EMBL" id="TPX37421.1"/>
    </source>
</evidence>
<evidence type="ECO:0000256" key="5">
    <source>
        <dbReference type="SAM" id="MobiDB-lite"/>
    </source>
</evidence>
<feature type="compositionally biased region" description="Polar residues" evidence="5">
    <location>
        <begin position="58"/>
        <end position="72"/>
    </location>
</feature>
<dbReference type="GO" id="GO:0071218">
    <property type="term" value="P:cellular response to misfolded protein"/>
    <property type="evidence" value="ECO:0007669"/>
    <property type="project" value="TreeGrafter"/>
</dbReference>
<dbReference type="SMART" id="SM00271">
    <property type="entry name" value="DnaJ"/>
    <property type="match status" value="1"/>
</dbReference>
<dbReference type="STRING" id="1806994.A0A507CD46"/>
<dbReference type="SUPFAM" id="SSF46565">
    <property type="entry name" value="Chaperone J-domain"/>
    <property type="match status" value="1"/>
</dbReference>
<name>A0A507CD46_9FUNG</name>
<reference evidence="7 8" key="1">
    <citation type="journal article" date="2019" name="Sci. Rep.">
        <title>Comparative genomics of chytrid fungi reveal insights into the obligate biotrophic and pathogenic lifestyle of Synchytrium endobioticum.</title>
        <authorList>
            <person name="van de Vossenberg B.T.L.H."/>
            <person name="Warris S."/>
            <person name="Nguyen H.D.T."/>
            <person name="van Gent-Pelzer M.P.E."/>
            <person name="Joly D.L."/>
            <person name="van de Geest H.C."/>
            <person name="Bonants P.J.M."/>
            <person name="Smith D.S."/>
            <person name="Levesque C.A."/>
            <person name="van der Lee T.A.J."/>
        </authorList>
    </citation>
    <scope>NUCLEOTIDE SEQUENCE [LARGE SCALE GENOMIC DNA]</scope>
    <source>
        <strain evidence="7 8">JEL517</strain>
    </source>
</reference>
<dbReference type="GO" id="GO:0005789">
    <property type="term" value="C:endoplasmic reticulum membrane"/>
    <property type="evidence" value="ECO:0007669"/>
    <property type="project" value="TreeGrafter"/>
</dbReference>
<dbReference type="PANTHER" id="PTHR43908">
    <property type="entry name" value="AT29763P-RELATED"/>
    <property type="match status" value="1"/>
</dbReference>
<dbReference type="AlphaFoldDB" id="A0A507CD46"/>
<proteinExistence type="predicted"/>
<evidence type="ECO:0000256" key="3">
    <source>
        <dbReference type="ARBA" id="ARBA00022989"/>
    </source>
</evidence>
<dbReference type="InterPro" id="IPR001623">
    <property type="entry name" value="DnaJ_domain"/>
</dbReference>
<accession>A0A507CD46</accession>
<dbReference type="Pfam" id="PF09320">
    <property type="entry name" value="DUF1977"/>
    <property type="match status" value="1"/>
</dbReference>
<comment type="caution">
    <text evidence="7">The sequence shown here is derived from an EMBL/GenBank/DDBJ whole genome shotgun (WGS) entry which is preliminary data.</text>
</comment>
<dbReference type="GO" id="GO:0030544">
    <property type="term" value="F:Hsp70 protein binding"/>
    <property type="evidence" value="ECO:0007669"/>
    <property type="project" value="TreeGrafter"/>
</dbReference>
<dbReference type="PANTHER" id="PTHR43908:SF3">
    <property type="entry name" value="AT29763P-RELATED"/>
    <property type="match status" value="1"/>
</dbReference>
<gene>
    <name evidence="7" type="ORF">SmJEL517_g00641</name>
</gene>
<protein>
    <recommendedName>
        <fullName evidence="6">J domain-containing protein</fullName>
    </recommendedName>
</protein>
<evidence type="ECO:0000313" key="8">
    <source>
        <dbReference type="Proteomes" id="UP000319731"/>
    </source>
</evidence>
<organism evidence="7 8">
    <name type="scientific">Synchytrium microbalum</name>
    <dbReference type="NCBI Taxonomy" id="1806994"/>
    <lineage>
        <taxon>Eukaryota</taxon>
        <taxon>Fungi</taxon>
        <taxon>Fungi incertae sedis</taxon>
        <taxon>Chytridiomycota</taxon>
        <taxon>Chytridiomycota incertae sedis</taxon>
        <taxon>Chytridiomycetes</taxon>
        <taxon>Synchytriales</taxon>
        <taxon>Synchytriaceae</taxon>
        <taxon>Synchytrium</taxon>
    </lineage>
</organism>
<comment type="subcellular location">
    <subcellularLocation>
        <location evidence="1">Membrane</location>
        <topology evidence="1">Single-pass membrane protein</topology>
    </subcellularLocation>
</comment>
<keyword evidence="3" id="KW-1133">Transmembrane helix</keyword>
<evidence type="ECO:0000256" key="4">
    <source>
        <dbReference type="ARBA" id="ARBA00023136"/>
    </source>
</evidence>
<dbReference type="RefSeq" id="XP_031027332.1">
    <property type="nucleotide sequence ID" value="XM_031166570.1"/>
</dbReference>
<dbReference type="InterPro" id="IPR051100">
    <property type="entry name" value="DnaJ_subfamily_B/C"/>
</dbReference>
<dbReference type="OrthoDB" id="1507364at2759"/>
<dbReference type="EMBL" id="QEAO01000002">
    <property type="protein sequence ID" value="TPX37421.1"/>
    <property type="molecule type" value="Genomic_DNA"/>
</dbReference>
<dbReference type="Proteomes" id="UP000319731">
    <property type="component" value="Unassembled WGS sequence"/>
</dbReference>
<dbReference type="InterPro" id="IPR015399">
    <property type="entry name" value="DUF1977_DnaJ-like"/>
</dbReference>
<feature type="domain" description="J" evidence="6">
    <location>
        <begin position="141"/>
        <end position="206"/>
    </location>
</feature>
<dbReference type="CDD" id="cd06257">
    <property type="entry name" value="DnaJ"/>
    <property type="match status" value="1"/>
</dbReference>
<evidence type="ECO:0000256" key="1">
    <source>
        <dbReference type="ARBA" id="ARBA00004167"/>
    </source>
</evidence>
<feature type="compositionally biased region" description="Low complexity" evidence="5">
    <location>
        <begin position="90"/>
        <end position="118"/>
    </location>
</feature>
<dbReference type="PRINTS" id="PR00625">
    <property type="entry name" value="JDOMAIN"/>
</dbReference>
<dbReference type="GeneID" id="42001867"/>
<sequence>MNKEASQQCLDMSKKAFESEHDTAKAIRLCKKSLNLVGDAEENKEAHKWLEFLESLTKSTNGTPSRSNSTHSDNMEDSSSSSTRKRPTFNSTSSESLNSGNNTSSTPTSTSSSSTNANGKSYTKEQVDGIKRIKDCRSRGDLYAVLGLRKGECTDDEIKKAYRKLALLFHPDKCGAPGTDEAFKAIGNSYVILSDVQKRERYDRYGIDSDSRSAAAANPMAGFQNRDFESEISPEDLFNMFFGEMAGSGIGVRSYSFGNGGPPFGQYRTRFPNQRRYHQENVQQHNGPPPTRLTQFLSFLPLIALFLFSILSNFMSSGIGSAPENMFSLSRTSQFSLQRATAAHSVPYWVEPTKFVKQPNVNERDWNRKIRQVEDAVEYHHLRNLQIQCSNEREFQRQKIMSARGLWRADDVKLREAQSMKLPNCEALSAFGR</sequence>
<keyword evidence="4" id="KW-0472">Membrane</keyword>
<evidence type="ECO:0000256" key="2">
    <source>
        <dbReference type="ARBA" id="ARBA00022692"/>
    </source>
</evidence>